<accession>A0ABN1JCU3</accession>
<reference evidence="8 9" key="1">
    <citation type="journal article" date="2019" name="Int. J. Syst. Evol. Microbiol.">
        <title>The Global Catalogue of Microorganisms (GCM) 10K type strain sequencing project: providing services to taxonomists for standard genome sequencing and annotation.</title>
        <authorList>
            <consortium name="The Broad Institute Genomics Platform"/>
            <consortium name="The Broad Institute Genome Sequencing Center for Infectious Disease"/>
            <person name="Wu L."/>
            <person name="Ma J."/>
        </authorList>
    </citation>
    <scope>NUCLEOTIDE SEQUENCE [LARGE SCALE GENOMIC DNA]</scope>
    <source>
        <strain evidence="8 9">JCM 1407</strain>
    </source>
</reference>
<evidence type="ECO:0000256" key="7">
    <source>
        <dbReference type="SAM" id="Phobius"/>
    </source>
</evidence>
<comment type="similarity">
    <text evidence="2">Belongs to the UPF0073 (Hly-III) family.</text>
</comment>
<evidence type="ECO:0000256" key="1">
    <source>
        <dbReference type="ARBA" id="ARBA00004651"/>
    </source>
</evidence>
<evidence type="ECO:0000256" key="3">
    <source>
        <dbReference type="ARBA" id="ARBA00022475"/>
    </source>
</evidence>
<feature type="transmembrane region" description="Helical" evidence="7">
    <location>
        <begin position="134"/>
        <end position="151"/>
    </location>
</feature>
<feature type="transmembrane region" description="Helical" evidence="7">
    <location>
        <begin position="83"/>
        <end position="102"/>
    </location>
</feature>
<gene>
    <name evidence="8" type="ORF">GCM10008906_10840</name>
</gene>
<feature type="transmembrane region" description="Helical" evidence="7">
    <location>
        <begin position="109"/>
        <end position="128"/>
    </location>
</feature>
<evidence type="ECO:0000256" key="5">
    <source>
        <dbReference type="ARBA" id="ARBA00022989"/>
    </source>
</evidence>
<keyword evidence="5 7" id="KW-1133">Transmembrane helix</keyword>
<dbReference type="Pfam" id="PF03006">
    <property type="entry name" value="HlyIII"/>
    <property type="match status" value="1"/>
</dbReference>
<dbReference type="PANTHER" id="PTHR20855">
    <property type="entry name" value="ADIPOR/PROGESTIN RECEPTOR-RELATED"/>
    <property type="match status" value="1"/>
</dbReference>
<sequence length="218" mass="24697">MDKNKIFREPVNGFTHLFGAIVSFIGLLVLVVKAAISYPTSNLKITSAIIFGLSLIFLYTASSVYHLVNSTEKVIKMLRRLDHSMIFVLIAGSYTPICLVILQGKLRWGIFIAVWSMAILGVLFKMIWFNMPRWLSTMFYILMGWFVVLFINPLSQNIKLGGIILLVLGGIFYTVGGIIYGLKWPKLNLKTIGFHEIFHILILLGSLSHYLCVFVYVI</sequence>
<dbReference type="InterPro" id="IPR005744">
    <property type="entry name" value="Hy-lIII"/>
</dbReference>
<keyword evidence="9" id="KW-1185">Reference proteome</keyword>
<keyword evidence="4 7" id="KW-0812">Transmembrane</keyword>
<dbReference type="NCBIfam" id="TIGR01065">
    <property type="entry name" value="hlyIII"/>
    <property type="match status" value="1"/>
</dbReference>
<evidence type="ECO:0000256" key="4">
    <source>
        <dbReference type="ARBA" id="ARBA00022692"/>
    </source>
</evidence>
<dbReference type="EMBL" id="BAAACG010000006">
    <property type="protein sequence ID" value="GAA0736163.1"/>
    <property type="molecule type" value="Genomic_DNA"/>
</dbReference>
<comment type="caution">
    <text evidence="8">The sequence shown here is derived from an EMBL/GenBank/DDBJ whole genome shotgun (WGS) entry which is preliminary data.</text>
</comment>
<keyword evidence="6 7" id="KW-0472">Membrane</keyword>
<feature type="transmembrane region" description="Helical" evidence="7">
    <location>
        <begin position="197"/>
        <end position="217"/>
    </location>
</feature>
<evidence type="ECO:0000256" key="2">
    <source>
        <dbReference type="ARBA" id="ARBA00008488"/>
    </source>
</evidence>
<dbReference type="PANTHER" id="PTHR20855:SF3">
    <property type="entry name" value="LD03007P"/>
    <property type="match status" value="1"/>
</dbReference>
<evidence type="ECO:0000313" key="8">
    <source>
        <dbReference type="EMBL" id="GAA0736163.1"/>
    </source>
</evidence>
<comment type="subcellular location">
    <subcellularLocation>
        <location evidence="1">Cell membrane</location>
        <topology evidence="1">Multi-pass membrane protein</topology>
    </subcellularLocation>
</comment>
<dbReference type="Proteomes" id="UP001501510">
    <property type="component" value="Unassembled WGS sequence"/>
</dbReference>
<name>A0ABN1JCU3_9CLOT</name>
<evidence type="ECO:0000256" key="6">
    <source>
        <dbReference type="ARBA" id="ARBA00023136"/>
    </source>
</evidence>
<dbReference type="RefSeq" id="WP_343759612.1">
    <property type="nucleotide sequence ID" value="NZ_BAAACG010000006.1"/>
</dbReference>
<feature type="transmembrane region" description="Helical" evidence="7">
    <location>
        <begin position="48"/>
        <end position="68"/>
    </location>
</feature>
<keyword evidence="3" id="KW-1003">Cell membrane</keyword>
<dbReference type="InterPro" id="IPR004254">
    <property type="entry name" value="AdipoR/HlyIII-related"/>
</dbReference>
<protein>
    <submittedName>
        <fullName evidence="8">Hemolysin III family protein</fullName>
    </submittedName>
</protein>
<proteinExistence type="inferred from homology"/>
<organism evidence="8 9">
    <name type="scientific">Clostridium oceanicum</name>
    <dbReference type="NCBI Taxonomy" id="1543"/>
    <lineage>
        <taxon>Bacteria</taxon>
        <taxon>Bacillati</taxon>
        <taxon>Bacillota</taxon>
        <taxon>Clostridia</taxon>
        <taxon>Eubacteriales</taxon>
        <taxon>Clostridiaceae</taxon>
        <taxon>Clostridium</taxon>
    </lineage>
</organism>
<evidence type="ECO:0000313" key="9">
    <source>
        <dbReference type="Proteomes" id="UP001501510"/>
    </source>
</evidence>
<feature type="transmembrane region" description="Helical" evidence="7">
    <location>
        <begin position="14"/>
        <end position="36"/>
    </location>
</feature>
<feature type="transmembrane region" description="Helical" evidence="7">
    <location>
        <begin position="163"/>
        <end position="182"/>
    </location>
</feature>